<evidence type="ECO:0000256" key="1">
    <source>
        <dbReference type="SAM" id="Phobius"/>
    </source>
</evidence>
<sequence>MVRTLKNLSDLKETRFGQPRPRHGLSLLWWFAHDCVQIDFNGRMTAECDPEYRDFGFDLFYNRERLLPYTNLPYYEVGNLNSTDSLPHYVTKNYTGQSDNSNIDRIMVSFNSSWNIFEKIYVTQHSDEVHFDQNHTYCISTDLLKDIQELSLKKFLRKTINYSNQISYQTHCSRTPFPSPAQSVKSESNQSQESKSIKDVCAECCKMLFFMFLFIFVVFLFEIMKK</sequence>
<evidence type="ECO:0000313" key="2">
    <source>
        <dbReference type="Ensembl" id="ENSCCRP00010029948.1"/>
    </source>
</evidence>
<accession>A0A8C1JCV5</accession>
<dbReference type="AlphaFoldDB" id="A0A8C1JCV5"/>
<name>A0A8C1JCV5_CYPCA</name>
<evidence type="ECO:0000313" key="3">
    <source>
        <dbReference type="Proteomes" id="UP000694427"/>
    </source>
</evidence>
<feature type="transmembrane region" description="Helical" evidence="1">
    <location>
        <begin position="207"/>
        <end position="224"/>
    </location>
</feature>
<dbReference type="Proteomes" id="UP000694427">
    <property type="component" value="Unplaced"/>
</dbReference>
<dbReference type="Ensembl" id="ENSCCRT00010032807.1">
    <property type="protein sequence ID" value="ENSCCRP00010029948.1"/>
    <property type="gene ID" value="ENSCCRG00010012757.1"/>
</dbReference>
<keyword evidence="1" id="KW-0472">Membrane</keyword>
<keyword evidence="1" id="KW-0812">Transmembrane</keyword>
<keyword evidence="1" id="KW-1133">Transmembrane helix</keyword>
<reference evidence="2" key="2">
    <citation type="submission" date="2025-09" db="UniProtKB">
        <authorList>
            <consortium name="Ensembl"/>
        </authorList>
    </citation>
    <scope>IDENTIFICATION</scope>
</reference>
<dbReference type="PANTHER" id="PTHR38706">
    <property type="entry name" value="SI:CH211-198C19.1-RELATED"/>
    <property type="match status" value="1"/>
</dbReference>
<reference evidence="2" key="1">
    <citation type="submission" date="2025-08" db="UniProtKB">
        <authorList>
            <consortium name="Ensembl"/>
        </authorList>
    </citation>
    <scope>IDENTIFICATION</scope>
</reference>
<organism evidence="2 3">
    <name type="scientific">Cyprinus carpio</name>
    <name type="common">Common carp</name>
    <dbReference type="NCBI Taxonomy" id="7962"/>
    <lineage>
        <taxon>Eukaryota</taxon>
        <taxon>Metazoa</taxon>
        <taxon>Chordata</taxon>
        <taxon>Craniata</taxon>
        <taxon>Vertebrata</taxon>
        <taxon>Euteleostomi</taxon>
        <taxon>Actinopterygii</taxon>
        <taxon>Neopterygii</taxon>
        <taxon>Teleostei</taxon>
        <taxon>Ostariophysi</taxon>
        <taxon>Cypriniformes</taxon>
        <taxon>Cyprinidae</taxon>
        <taxon>Cyprininae</taxon>
        <taxon>Cyprinus</taxon>
    </lineage>
</organism>
<proteinExistence type="predicted"/>
<protein>
    <submittedName>
        <fullName evidence="2">Uncharacterized protein</fullName>
    </submittedName>
</protein>
<keyword evidence="3" id="KW-1185">Reference proteome</keyword>
<dbReference type="PANTHER" id="PTHR38706:SF2">
    <property type="match status" value="1"/>
</dbReference>